<evidence type="ECO:0000313" key="3">
    <source>
        <dbReference type="Proteomes" id="UP000289200"/>
    </source>
</evidence>
<sequence length="129" mass="13716">MQLRYTILYVENVAATLAFYEAAFGVKRRMLHESGDYGDLDTGATLLAFSSLALMEKLGKSPARPQPGRPVFEIAFETADVAAAFAHAVAAGATPVQPPEAMPWGQTTAYVTDPNGFLVEICTPVAPPA</sequence>
<keyword evidence="3" id="KW-1185">Reference proteome</keyword>
<dbReference type="CDD" id="cd07264">
    <property type="entry name" value="VOC_like"/>
    <property type="match status" value="1"/>
</dbReference>
<dbReference type="Pfam" id="PF00903">
    <property type="entry name" value="Glyoxalase"/>
    <property type="match status" value="1"/>
</dbReference>
<dbReference type="Gene3D" id="3.10.180.10">
    <property type="entry name" value="2,3-Dihydroxybiphenyl 1,2-Dioxygenase, domain 1"/>
    <property type="match status" value="1"/>
</dbReference>
<dbReference type="InterPro" id="IPR029068">
    <property type="entry name" value="Glyas_Bleomycin-R_OHBP_Dase"/>
</dbReference>
<dbReference type="EMBL" id="UWOC01000022">
    <property type="protein sequence ID" value="VCU07120.1"/>
    <property type="molecule type" value="Genomic_DNA"/>
</dbReference>
<dbReference type="RefSeq" id="WP_129607487.1">
    <property type="nucleotide sequence ID" value="NZ_UWOC01000022.1"/>
</dbReference>
<accession>A0A3S4BTU6</accession>
<dbReference type="PROSITE" id="PS51819">
    <property type="entry name" value="VOC"/>
    <property type="match status" value="1"/>
</dbReference>
<dbReference type="InterPro" id="IPR050383">
    <property type="entry name" value="GlyoxalaseI/FosfomycinResist"/>
</dbReference>
<dbReference type="Proteomes" id="UP000289200">
    <property type="component" value="Unassembled WGS sequence"/>
</dbReference>
<protein>
    <recommendedName>
        <fullName evidence="1">VOC domain-containing protein</fullName>
    </recommendedName>
</protein>
<organism evidence="2 3">
    <name type="scientific">Rhodoplanes serenus</name>
    <dbReference type="NCBI Taxonomy" id="200615"/>
    <lineage>
        <taxon>Bacteria</taxon>
        <taxon>Pseudomonadati</taxon>
        <taxon>Pseudomonadota</taxon>
        <taxon>Alphaproteobacteria</taxon>
        <taxon>Hyphomicrobiales</taxon>
        <taxon>Nitrobacteraceae</taxon>
        <taxon>Rhodoplanes</taxon>
    </lineage>
</organism>
<dbReference type="PANTHER" id="PTHR21366:SF22">
    <property type="entry name" value="VOC DOMAIN-CONTAINING PROTEIN"/>
    <property type="match status" value="1"/>
</dbReference>
<evidence type="ECO:0000259" key="1">
    <source>
        <dbReference type="PROSITE" id="PS51819"/>
    </source>
</evidence>
<comment type="caution">
    <text evidence="2">The sequence shown here is derived from an EMBL/GenBank/DDBJ whole genome shotgun (WGS) entry which is preliminary data.</text>
</comment>
<name>A0A3S4BTU6_9BRAD</name>
<reference evidence="3" key="1">
    <citation type="submission" date="2018-10" db="EMBL/GenBank/DDBJ databases">
        <authorList>
            <person name="Peiro R."/>
            <person name="Begona"/>
            <person name="Cbmso G."/>
            <person name="Lopez M."/>
            <person name="Gonzalez S."/>
            <person name="Sacristan E."/>
            <person name="Castillo E."/>
        </authorList>
    </citation>
    <scope>NUCLEOTIDE SEQUENCE [LARGE SCALE GENOMIC DNA]</scope>
</reference>
<gene>
    <name evidence="2" type="ORF">RHODGE_RHODGE_00424</name>
</gene>
<dbReference type="PANTHER" id="PTHR21366">
    <property type="entry name" value="GLYOXALASE FAMILY PROTEIN"/>
    <property type="match status" value="1"/>
</dbReference>
<dbReference type="OrthoDB" id="9798430at2"/>
<evidence type="ECO:0000313" key="2">
    <source>
        <dbReference type="EMBL" id="VCU07120.1"/>
    </source>
</evidence>
<dbReference type="SUPFAM" id="SSF54593">
    <property type="entry name" value="Glyoxalase/Bleomycin resistance protein/Dihydroxybiphenyl dioxygenase"/>
    <property type="match status" value="1"/>
</dbReference>
<proteinExistence type="predicted"/>
<dbReference type="AlphaFoldDB" id="A0A3S4BTU6"/>
<dbReference type="InterPro" id="IPR037523">
    <property type="entry name" value="VOC_core"/>
</dbReference>
<feature type="domain" description="VOC" evidence="1">
    <location>
        <begin position="2"/>
        <end position="124"/>
    </location>
</feature>
<dbReference type="InterPro" id="IPR004360">
    <property type="entry name" value="Glyas_Fos-R_dOase_dom"/>
</dbReference>